<comment type="caution">
    <text evidence="5">The sequence shown here is derived from an EMBL/GenBank/DDBJ whole genome shotgun (WGS) entry which is preliminary data.</text>
</comment>
<dbReference type="InterPro" id="IPR020449">
    <property type="entry name" value="Tscrpt_reg_AraC-type_HTH"/>
</dbReference>
<protein>
    <recommendedName>
        <fullName evidence="4">HTH araC/xylS-type domain-containing protein</fullName>
    </recommendedName>
</protein>
<dbReference type="EMBL" id="QGNY01000001">
    <property type="protein sequence ID" value="PWS33298.1"/>
    <property type="molecule type" value="Genomic_DNA"/>
</dbReference>
<name>A0A317F701_9SPHI</name>
<accession>A0A317F701</accession>
<proteinExistence type="predicted"/>
<evidence type="ECO:0000259" key="4">
    <source>
        <dbReference type="PROSITE" id="PS01124"/>
    </source>
</evidence>
<dbReference type="PANTHER" id="PTHR43280">
    <property type="entry name" value="ARAC-FAMILY TRANSCRIPTIONAL REGULATOR"/>
    <property type="match status" value="1"/>
</dbReference>
<keyword evidence="2" id="KW-0238">DNA-binding</keyword>
<reference evidence="6" key="1">
    <citation type="submission" date="2018-05" db="EMBL/GenBank/DDBJ databases">
        <title>Pedobacter paludis sp. nov., isolated from wetland soil.</title>
        <authorList>
            <person name="Zhang Y."/>
        </authorList>
    </citation>
    <scope>NUCLEOTIDE SEQUENCE [LARGE SCALE GENOMIC DNA]</scope>
    <source>
        <strain evidence="6">R-8</strain>
    </source>
</reference>
<evidence type="ECO:0000256" key="3">
    <source>
        <dbReference type="ARBA" id="ARBA00023163"/>
    </source>
</evidence>
<dbReference type="Pfam" id="PF12833">
    <property type="entry name" value="HTH_18"/>
    <property type="match status" value="1"/>
</dbReference>
<dbReference type="Proteomes" id="UP000245391">
    <property type="component" value="Unassembled WGS sequence"/>
</dbReference>
<evidence type="ECO:0000256" key="1">
    <source>
        <dbReference type="ARBA" id="ARBA00023015"/>
    </source>
</evidence>
<dbReference type="SUPFAM" id="SSF46689">
    <property type="entry name" value="Homeodomain-like"/>
    <property type="match status" value="1"/>
</dbReference>
<dbReference type="PRINTS" id="PR00032">
    <property type="entry name" value="HTHARAC"/>
</dbReference>
<dbReference type="InterPro" id="IPR009057">
    <property type="entry name" value="Homeodomain-like_sf"/>
</dbReference>
<keyword evidence="3" id="KW-0804">Transcription</keyword>
<dbReference type="GO" id="GO:0043565">
    <property type="term" value="F:sequence-specific DNA binding"/>
    <property type="evidence" value="ECO:0007669"/>
    <property type="project" value="InterPro"/>
</dbReference>
<dbReference type="OrthoDB" id="2569619at2"/>
<dbReference type="SMART" id="SM00342">
    <property type="entry name" value="HTH_ARAC"/>
    <property type="match status" value="1"/>
</dbReference>
<evidence type="ECO:0000313" key="6">
    <source>
        <dbReference type="Proteomes" id="UP000245391"/>
    </source>
</evidence>
<dbReference type="PROSITE" id="PS01124">
    <property type="entry name" value="HTH_ARAC_FAMILY_2"/>
    <property type="match status" value="1"/>
</dbReference>
<dbReference type="RefSeq" id="WP_109927885.1">
    <property type="nucleotide sequence ID" value="NZ_QGNY01000001.1"/>
</dbReference>
<feature type="domain" description="HTH araC/xylS-type" evidence="4">
    <location>
        <begin position="36"/>
        <end position="134"/>
    </location>
</feature>
<evidence type="ECO:0000256" key="2">
    <source>
        <dbReference type="ARBA" id="ARBA00023125"/>
    </source>
</evidence>
<dbReference type="InterPro" id="IPR018060">
    <property type="entry name" value="HTH_AraC"/>
</dbReference>
<dbReference type="AlphaFoldDB" id="A0A317F701"/>
<dbReference type="GO" id="GO:0003700">
    <property type="term" value="F:DNA-binding transcription factor activity"/>
    <property type="evidence" value="ECO:0007669"/>
    <property type="project" value="InterPro"/>
</dbReference>
<evidence type="ECO:0000313" key="5">
    <source>
        <dbReference type="EMBL" id="PWS33298.1"/>
    </source>
</evidence>
<organism evidence="5 6">
    <name type="scientific">Pedobacter paludis</name>
    <dbReference type="NCBI Taxonomy" id="2203212"/>
    <lineage>
        <taxon>Bacteria</taxon>
        <taxon>Pseudomonadati</taxon>
        <taxon>Bacteroidota</taxon>
        <taxon>Sphingobacteriia</taxon>
        <taxon>Sphingobacteriales</taxon>
        <taxon>Sphingobacteriaceae</taxon>
        <taxon>Pedobacter</taxon>
    </lineage>
</organism>
<sequence length="145" mass="17088">MKRLGEIKHAGETYIIYAAKADLSTEAYRSNPCLWRHFCQLVENHYLSTRRITFYANKLHLTISKLERLCKQQSGLSPSNFLLRRTLMEAEHLLQDTGMPLKEISYHLGFAQQSHFTQYFRHYKGISPGEFRKHMATVIHQDHHQ</sequence>
<keyword evidence="1" id="KW-0805">Transcription regulation</keyword>
<dbReference type="PANTHER" id="PTHR43280:SF32">
    <property type="entry name" value="TRANSCRIPTIONAL REGULATORY PROTEIN"/>
    <property type="match status" value="1"/>
</dbReference>
<dbReference type="Gene3D" id="1.10.10.60">
    <property type="entry name" value="Homeodomain-like"/>
    <property type="match status" value="1"/>
</dbReference>
<gene>
    <name evidence="5" type="ORF">DF947_01345</name>
</gene>
<keyword evidence="6" id="KW-1185">Reference proteome</keyword>